<dbReference type="SMART" id="SM00360">
    <property type="entry name" value="RRM"/>
    <property type="match status" value="3"/>
</dbReference>
<dbReference type="GO" id="GO:0003729">
    <property type="term" value="F:mRNA binding"/>
    <property type="evidence" value="ECO:0007669"/>
    <property type="project" value="TreeGrafter"/>
</dbReference>
<dbReference type="GO" id="GO:0017069">
    <property type="term" value="F:snRNA binding"/>
    <property type="evidence" value="ECO:0007669"/>
    <property type="project" value="TreeGrafter"/>
</dbReference>
<dbReference type="InterPro" id="IPR012677">
    <property type="entry name" value="Nucleotide-bd_a/b_plait_sf"/>
</dbReference>
<dbReference type="InterPro" id="IPR003954">
    <property type="entry name" value="RRM_euk-type"/>
</dbReference>
<proteinExistence type="predicted"/>
<comment type="subcellular location">
    <subcellularLocation>
        <location evidence="1">Nucleus</location>
    </subcellularLocation>
</comment>
<protein>
    <recommendedName>
        <fullName evidence="5">RRM domain-containing protein</fullName>
    </recommendedName>
</protein>
<dbReference type="AlphaFoldDB" id="A0A9P3M0Z6"/>
<feature type="compositionally biased region" description="Polar residues" evidence="4">
    <location>
        <begin position="8"/>
        <end position="20"/>
    </location>
</feature>
<feature type="compositionally biased region" description="Pro residues" evidence="4">
    <location>
        <begin position="610"/>
        <end position="623"/>
    </location>
</feature>
<dbReference type="PANTHER" id="PTHR13952:SF6">
    <property type="entry name" value="U11_U12 SMALL NUCLEAR RIBONUCLEOPROTEIN 35 KDA PROTEIN"/>
    <property type="match status" value="1"/>
</dbReference>
<keyword evidence="7" id="KW-1185">Reference proteome</keyword>
<name>A0A9P3M0Z6_9FUNG</name>
<dbReference type="GO" id="GO:0000398">
    <property type="term" value="P:mRNA splicing, via spliceosome"/>
    <property type="evidence" value="ECO:0007669"/>
    <property type="project" value="TreeGrafter"/>
</dbReference>
<evidence type="ECO:0000256" key="2">
    <source>
        <dbReference type="ARBA" id="ARBA00023242"/>
    </source>
</evidence>
<dbReference type="PANTHER" id="PTHR13952">
    <property type="entry name" value="U1 SMALL NUCLEAR RIBONUCLEOPROTEIN 70 KD"/>
    <property type="match status" value="1"/>
</dbReference>
<gene>
    <name evidence="6" type="ORF">EMPS_10081</name>
</gene>
<reference evidence="6" key="2">
    <citation type="journal article" date="2022" name="Microbiol. Resour. Announc.">
        <title>Whole-Genome Sequence of Entomortierella parvispora E1425, a Mucoromycotan Fungus Associated with Burkholderiaceae-Related Endosymbiotic Bacteria.</title>
        <authorList>
            <person name="Herlambang A."/>
            <person name="Guo Y."/>
            <person name="Takashima Y."/>
            <person name="Narisawa K."/>
            <person name="Ohta H."/>
            <person name="Nishizawa T."/>
        </authorList>
    </citation>
    <scope>NUCLEOTIDE SEQUENCE</scope>
    <source>
        <strain evidence="6">E1425</strain>
    </source>
</reference>
<organism evidence="6 7">
    <name type="scientific">Entomortierella parvispora</name>
    <dbReference type="NCBI Taxonomy" id="205924"/>
    <lineage>
        <taxon>Eukaryota</taxon>
        <taxon>Fungi</taxon>
        <taxon>Fungi incertae sedis</taxon>
        <taxon>Mucoromycota</taxon>
        <taxon>Mortierellomycotina</taxon>
        <taxon>Mortierellomycetes</taxon>
        <taxon>Mortierellales</taxon>
        <taxon>Mortierellaceae</taxon>
        <taxon>Entomortierella</taxon>
    </lineage>
</organism>
<evidence type="ECO:0000256" key="4">
    <source>
        <dbReference type="SAM" id="MobiDB-lite"/>
    </source>
</evidence>
<accession>A0A9P3M0Z6</accession>
<dbReference type="InterPro" id="IPR034352">
    <property type="entry name" value="Rim4_RRM1"/>
</dbReference>
<feature type="region of interest" description="Disordered" evidence="4">
    <location>
        <begin position="610"/>
        <end position="654"/>
    </location>
</feature>
<dbReference type="SMART" id="SM00361">
    <property type="entry name" value="RRM_1"/>
    <property type="match status" value="2"/>
</dbReference>
<dbReference type="Proteomes" id="UP000827284">
    <property type="component" value="Unassembled WGS sequence"/>
</dbReference>
<dbReference type="CDD" id="cd00590">
    <property type="entry name" value="RRM_SF"/>
    <property type="match status" value="1"/>
</dbReference>
<dbReference type="InterPro" id="IPR000504">
    <property type="entry name" value="RRM_dom"/>
</dbReference>
<dbReference type="PROSITE" id="PS50102">
    <property type="entry name" value="RRM"/>
    <property type="match status" value="3"/>
</dbReference>
<feature type="domain" description="RRM" evidence="5">
    <location>
        <begin position="346"/>
        <end position="427"/>
    </location>
</feature>
<evidence type="ECO:0000313" key="6">
    <source>
        <dbReference type="EMBL" id="GJJ77722.1"/>
    </source>
</evidence>
<feature type="domain" description="RRM" evidence="5">
    <location>
        <begin position="261"/>
        <end position="336"/>
    </location>
</feature>
<sequence length="654" mass="73389">MSDRRPTHPSTSRFPGSTSVLRPVPVPKPKPRHPTLNQDHFQRRSQHASTSAHGTRNAPYRPLQGHGSRPLLSENAMNEAFGRMGVNDAVTLPRSVEANKARTRSRESNTDIQPPPVIESVNVNDLHTIHEPNSPPPPLPASRVELAKSPLGYAKDRDEQSEEKREDVDYQEQAMNEPQACLFVASLAASKTDTELAESVTRHFERWGTLRNVKVLKDWMQRPYSFVQFERVEDAQRAMAEAQNTIVDGRHIRIEQARVNRTLFIQRFTRETTEQDLKMYLEEFGPLEEVNIFHDRGFDHRFRRYAFAKFSYRDDAIKAYVSLKASSRWSVEWASNLSKQNQVEKESVFVGQLNPEEATEEKLRTRFQEYGHVKKVSLIKRTNALTDRVVAFAFIEFDNEQSARSAIEHANSTQFLGSEIYVQHRETTEFRSHRQQVAMQVSRAPLRRPAANSADYSRQYGYPGPMAEDVRPVYYSAYFPYPPPMMPVPINSGASPAVYQGHQPPQQRPAQSTAAVDPVQAFYSPYVPMPAATDHFGPSADSQAQFDYSACIQTPEGLFYPHTVPPLFYVYDQGQFAAMGPGTAGVPTSSVGVPVGPFVSSNWYMSPRPMPPPPWANMRPPPQAGGASAPDQVAASSAARPPALDPQGQSQKAA</sequence>
<reference evidence="6" key="1">
    <citation type="submission" date="2021-11" db="EMBL/GenBank/DDBJ databases">
        <authorList>
            <person name="Herlambang A."/>
            <person name="Guo Y."/>
            <person name="Takashima Y."/>
            <person name="Nishizawa T."/>
        </authorList>
    </citation>
    <scope>NUCLEOTIDE SEQUENCE</scope>
    <source>
        <strain evidence="6">E1425</strain>
    </source>
</reference>
<dbReference type="GO" id="GO:0071011">
    <property type="term" value="C:precatalytic spliceosome"/>
    <property type="evidence" value="ECO:0007669"/>
    <property type="project" value="TreeGrafter"/>
</dbReference>
<dbReference type="OrthoDB" id="410044at2759"/>
<dbReference type="EMBL" id="BQFW01000014">
    <property type="protein sequence ID" value="GJJ77722.1"/>
    <property type="molecule type" value="Genomic_DNA"/>
</dbReference>
<feature type="region of interest" description="Disordered" evidence="4">
    <location>
        <begin position="98"/>
        <end position="118"/>
    </location>
</feature>
<comment type="caution">
    <text evidence="6">The sequence shown here is derived from an EMBL/GenBank/DDBJ whole genome shotgun (WGS) entry which is preliminary data.</text>
</comment>
<dbReference type="InterPro" id="IPR051183">
    <property type="entry name" value="U1_U11-U12_snRNP_70-35kDa"/>
</dbReference>
<evidence type="ECO:0000259" key="5">
    <source>
        <dbReference type="PROSITE" id="PS50102"/>
    </source>
</evidence>
<keyword evidence="2" id="KW-0539">Nucleus</keyword>
<keyword evidence="3" id="KW-0694">RNA-binding</keyword>
<evidence type="ECO:0000256" key="3">
    <source>
        <dbReference type="PROSITE-ProRule" id="PRU00176"/>
    </source>
</evidence>
<evidence type="ECO:0000313" key="7">
    <source>
        <dbReference type="Proteomes" id="UP000827284"/>
    </source>
</evidence>
<feature type="region of interest" description="Disordered" evidence="4">
    <location>
        <begin position="1"/>
        <end position="71"/>
    </location>
</feature>
<dbReference type="CDD" id="cd12453">
    <property type="entry name" value="RRM1_RIM4_like"/>
    <property type="match status" value="1"/>
</dbReference>
<dbReference type="Pfam" id="PF00076">
    <property type="entry name" value="RRM_1"/>
    <property type="match status" value="3"/>
</dbReference>
<feature type="compositionally biased region" description="Basic and acidic residues" evidence="4">
    <location>
        <begin position="98"/>
        <end position="109"/>
    </location>
</feature>
<evidence type="ECO:0000256" key="1">
    <source>
        <dbReference type="ARBA" id="ARBA00004123"/>
    </source>
</evidence>
<dbReference type="InterPro" id="IPR035979">
    <property type="entry name" value="RBD_domain_sf"/>
</dbReference>
<feature type="domain" description="RRM" evidence="5">
    <location>
        <begin position="180"/>
        <end position="259"/>
    </location>
</feature>
<dbReference type="Gene3D" id="3.30.70.330">
    <property type="match status" value="3"/>
</dbReference>
<dbReference type="SUPFAM" id="SSF54928">
    <property type="entry name" value="RNA-binding domain, RBD"/>
    <property type="match status" value="2"/>
</dbReference>